<keyword evidence="3" id="KW-0805">Transcription regulation</keyword>
<dbReference type="Gene3D" id="1.25.40.10">
    <property type="entry name" value="Tetratricopeptide repeat domain"/>
    <property type="match status" value="1"/>
</dbReference>
<organism evidence="9 10">
    <name type="scientific">Kitasatospora acidiphila</name>
    <dbReference type="NCBI Taxonomy" id="2567942"/>
    <lineage>
        <taxon>Bacteria</taxon>
        <taxon>Bacillati</taxon>
        <taxon>Actinomycetota</taxon>
        <taxon>Actinomycetes</taxon>
        <taxon>Kitasatosporales</taxon>
        <taxon>Streptomycetaceae</taxon>
        <taxon>Kitasatospora</taxon>
    </lineage>
</organism>
<dbReference type="InterPro" id="IPR027417">
    <property type="entry name" value="P-loop_NTPase"/>
</dbReference>
<dbReference type="SMART" id="SM01043">
    <property type="entry name" value="BTAD"/>
    <property type="match status" value="1"/>
</dbReference>
<dbReference type="InterPro" id="IPR016032">
    <property type="entry name" value="Sig_transdc_resp-reg_C-effctor"/>
</dbReference>
<sequence>MEFGILGPLLVRDEHGEHPVAAPKQRVLLAALLLRHGQVTSTELLADCVWDGRPPRTARSALQNSVMRLRAGLGAAGARLQTRAGGYLLEAAPEEFDLHRFTELHRSGAAALDRRDDEQAVELLEAALAVWRGDALLDVPSDRLHREQAERLADHRLQAMEARVTAELRLCRRSMVAELYALTAAHPGRERFWAQLMTALYQESRQAEALTVYQRVRRALDEELGILPGAELRELHQRILRADLEPAPVDEPATGQQYRPAPGLPAPRQAPPSHRQVPSGNAPFTPLTPTQLAAPLADFTGRVTELAELTRLLTVQRGTGICATVLSGPAGSGKRTLAGQAARAAQRAFPDGVLRADLRGSRPDPATPHEVLAAFLAALGVPADRLPVAAADRAALFRGIVAGRRLLVVLEDAQNAAQVRPLLPTDTAGAVLVTSRRRLPELIGAVPMALGPLPLPDAVTFLRRAVDPRQLADGPAGAAEPAGDSVTWTGRASDSATRTELAGDAAALTELAALCDGLPLALRICALRLATRPGWTVRRLADRLVDPRRRLDELRIGELDLRAAFAGALRALDPATAAAYGRLALPGLATVGTRTAAEALGSSAPTPSTCWSGWSTRIC</sequence>
<dbReference type="GO" id="GO:0006355">
    <property type="term" value="P:regulation of DNA-templated transcription"/>
    <property type="evidence" value="ECO:0007669"/>
    <property type="project" value="InterPro"/>
</dbReference>
<comment type="similarity">
    <text evidence="1">Belongs to the AfsR/DnrI/RedD regulatory family.</text>
</comment>
<feature type="DNA-binding region" description="OmpR/PhoB-type" evidence="6">
    <location>
        <begin position="1"/>
        <end position="91"/>
    </location>
</feature>
<dbReference type="Proteomes" id="UP000319103">
    <property type="component" value="Unassembled WGS sequence"/>
</dbReference>
<dbReference type="RefSeq" id="WP_141632860.1">
    <property type="nucleotide sequence ID" value="NZ_VIGB01000003.1"/>
</dbReference>
<dbReference type="Gene3D" id="1.10.10.10">
    <property type="entry name" value="Winged helix-like DNA-binding domain superfamily/Winged helix DNA-binding domain"/>
    <property type="match status" value="1"/>
</dbReference>
<dbReference type="PRINTS" id="PR00364">
    <property type="entry name" value="DISEASERSIST"/>
</dbReference>
<protein>
    <submittedName>
        <fullName evidence="9">AfsR family transcriptional regulator</fullName>
    </submittedName>
</protein>
<proteinExistence type="inferred from homology"/>
<dbReference type="PANTHER" id="PTHR35807">
    <property type="entry name" value="TRANSCRIPTIONAL REGULATOR REDD-RELATED"/>
    <property type="match status" value="1"/>
</dbReference>
<evidence type="ECO:0000256" key="4">
    <source>
        <dbReference type="ARBA" id="ARBA00023125"/>
    </source>
</evidence>
<dbReference type="InterPro" id="IPR001867">
    <property type="entry name" value="OmpR/PhoB-type_DNA-bd"/>
</dbReference>
<evidence type="ECO:0000313" key="9">
    <source>
        <dbReference type="EMBL" id="TQF02157.1"/>
    </source>
</evidence>
<dbReference type="SMART" id="SM00862">
    <property type="entry name" value="Trans_reg_C"/>
    <property type="match status" value="1"/>
</dbReference>
<dbReference type="SUPFAM" id="SSF48452">
    <property type="entry name" value="TPR-like"/>
    <property type="match status" value="1"/>
</dbReference>
<keyword evidence="10" id="KW-1185">Reference proteome</keyword>
<evidence type="ECO:0000256" key="5">
    <source>
        <dbReference type="ARBA" id="ARBA00023163"/>
    </source>
</evidence>
<gene>
    <name evidence="9" type="ORF">E6W39_07550</name>
</gene>
<keyword evidence="5" id="KW-0804">Transcription</keyword>
<dbReference type="Gene3D" id="3.40.50.300">
    <property type="entry name" value="P-loop containing nucleotide triphosphate hydrolases"/>
    <property type="match status" value="1"/>
</dbReference>
<dbReference type="PROSITE" id="PS51755">
    <property type="entry name" value="OMPR_PHOB"/>
    <property type="match status" value="1"/>
</dbReference>
<dbReference type="GO" id="GO:0003677">
    <property type="term" value="F:DNA binding"/>
    <property type="evidence" value="ECO:0007669"/>
    <property type="project" value="UniProtKB-UniRule"/>
</dbReference>
<evidence type="ECO:0000256" key="3">
    <source>
        <dbReference type="ARBA" id="ARBA00023015"/>
    </source>
</evidence>
<dbReference type="InterPro" id="IPR051677">
    <property type="entry name" value="AfsR-DnrI-RedD_regulator"/>
</dbReference>
<dbReference type="SUPFAM" id="SSF52540">
    <property type="entry name" value="P-loop containing nucleoside triphosphate hydrolases"/>
    <property type="match status" value="1"/>
</dbReference>
<dbReference type="AlphaFoldDB" id="A0A540VZI7"/>
<dbReference type="PANTHER" id="PTHR35807:SF1">
    <property type="entry name" value="TRANSCRIPTIONAL REGULATOR REDD"/>
    <property type="match status" value="1"/>
</dbReference>
<reference evidence="9 10" key="1">
    <citation type="submission" date="2019-06" db="EMBL/GenBank/DDBJ databases">
        <title>Description of Kitasatospora acidophila sp. nov. isolated from pine grove soil, and reclassification of Streptomyces novaecaesareae to Kitasatospora novaeceasareae comb. nov.</title>
        <authorList>
            <person name="Kim M.J."/>
        </authorList>
    </citation>
    <scope>NUCLEOTIDE SEQUENCE [LARGE SCALE GENOMIC DNA]</scope>
    <source>
        <strain evidence="9 10">MMS16-CNU292</strain>
    </source>
</reference>
<evidence type="ECO:0000256" key="6">
    <source>
        <dbReference type="PROSITE-ProRule" id="PRU01091"/>
    </source>
</evidence>
<evidence type="ECO:0000256" key="2">
    <source>
        <dbReference type="ARBA" id="ARBA00023012"/>
    </source>
</evidence>
<evidence type="ECO:0000256" key="1">
    <source>
        <dbReference type="ARBA" id="ARBA00005820"/>
    </source>
</evidence>
<dbReference type="CDD" id="cd15831">
    <property type="entry name" value="BTAD"/>
    <property type="match status" value="1"/>
</dbReference>
<dbReference type="InterPro" id="IPR036388">
    <property type="entry name" value="WH-like_DNA-bd_sf"/>
</dbReference>
<keyword evidence="4 6" id="KW-0238">DNA-binding</keyword>
<accession>A0A540VZI7</accession>
<evidence type="ECO:0000313" key="10">
    <source>
        <dbReference type="Proteomes" id="UP000319103"/>
    </source>
</evidence>
<dbReference type="SUPFAM" id="SSF46894">
    <property type="entry name" value="C-terminal effector domain of the bipartite response regulators"/>
    <property type="match status" value="1"/>
</dbReference>
<name>A0A540VZI7_9ACTN</name>
<keyword evidence="2" id="KW-0902">Two-component regulatory system</keyword>
<feature type="domain" description="OmpR/PhoB-type" evidence="8">
    <location>
        <begin position="1"/>
        <end position="91"/>
    </location>
</feature>
<feature type="region of interest" description="Disordered" evidence="7">
    <location>
        <begin position="246"/>
        <end position="283"/>
    </location>
</feature>
<dbReference type="EMBL" id="VIGB01000003">
    <property type="protein sequence ID" value="TQF02157.1"/>
    <property type="molecule type" value="Genomic_DNA"/>
</dbReference>
<dbReference type="Pfam" id="PF03704">
    <property type="entry name" value="BTAD"/>
    <property type="match status" value="1"/>
</dbReference>
<evidence type="ECO:0000256" key="7">
    <source>
        <dbReference type="SAM" id="MobiDB-lite"/>
    </source>
</evidence>
<dbReference type="Pfam" id="PF00486">
    <property type="entry name" value="Trans_reg_C"/>
    <property type="match status" value="1"/>
</dbReference>
<evidence type="ECO:0000259" key="8">
    <source>
        <dbReference type="PROSITE" id="PS51755"/>
    </source>
</evidence>
<dbReference type="InterPro" id="IPR011990">
    <property type="entry name" value="TPR-like_helical_dom_sf"/>
</dbReference>
<dbReference type="InterPro" id="IPR005158">
    <property type="entry name" value="BTAD"/>
</dbReference>
<comment type="caution">
    <text evidence="9">The sequence shown here is derived from an EMBL/GenBank/DDBJ whole genome shotgun (WGS) entry which is preliminary data.</text>
</comment>
<dbReference type="GO" id="GO:0000160">
    <property type="term" value="P:phosphorelay signal transduction system"/>
    <property type="evidence" value="ECO:0007669"/>
    <property type="project" value="UniProtKB-KW"/>
</dbReference>
<dbReference type="OrthoDB" id="4336084at2"/>